<dbReference type="Proteomes" id="UP000318080">
    <property type="component" value="Unassembled WGS sequence"/>
</dbReference>
<protein>
    <submittedName>
        <fullName evidence="3">AAA family ATPase</fullName>
    </submittedName>
</protein>
<dbReference type="Pfam" id="PF13749">
    <property type="entry name" value="HATPase_c_4"/>
    <property type="match status" value="1"/>
</dbReference>
<proteinExistence type="predicted"/>
<dbReference type="InterPro" id="IPR038461">
    <property type="entry name" value="Schlafen_AlbA_2_dom_sf"/>
</dbReference>
<dbReference type="RefSeq" id="WP_141628735.1">
    <property type="nucleotide sequence ID" value="NZ_VHIR01000005.1"/>
</dbReference>
<reference evidence="3 4" key="1">
    <citation type="submission" date="2019-06" db="EMBL/GenBank/DDBJ databases">
        <title>Draft genome of C. phoceense Strain 272.</title>
        <authorList>
            <person name="Pacheco L.G.C."/>
            <person name="Barberis C.M."/>
            <person name="Almuzara M.N."/>
            <person name="Traglia G.M."/>
            <person name="Santos C.S."/>
            <person name="Rocha D.J.P.G."/>
            <person name="Aguiar E.R.G.R."/>
            <person name="Vay C.A."/>
        </authorList>
    </citation>
    <scope>NUCLEOTIDE SEQUENCE [LARGE SCALE GENOMIC DNA]</scope>
    <source>
        <strain evidence="3 4">272</strain>
    </source>
</reference>
<dbReference type="InterPro" id="IPR007421">
    <property type="entry name" value="Schlafen_AlbA_2_dom"/>
</dbReference>
<accession>A0A540R7Z5</accession>
<dbReference type="AlphaFoldDB" id="A0A540R7Z5"/>
<keyword evidence="4" id="KW-1185">Reference proteome</keyword>
<evidence type="ECO:0000313" key="3">
    <source>
        <dbReference type="EMBL" id="TQE43865.1"/>
    </source>
</evidence>
<dbReference type="Gene3D" id="6.10.10.130">
    <property type="match status" value="1"/>
</dbReference>
<comment type="caution">
    <text evidence="3">The sequence shown here is derived from an EMBL/GenBank/DDBJ whole genome shotgun (WGS) entry which is preliminary data.</text>
</comment>
<organism evidence="3 4">
    <name type="scientific">Corynebacterium phoceense</name>
    <dbReference type="NCBI Taxonomy" id="1686286"/>
    <lineage>
        <taxon>Bacteria</taxon>
        <taxon>Bacillati</taxon>
        <taxon>Actinomycetota</taxon>
        <taxon>Actinomycetes</taxon>
        <taxon>Mycobacteriales</taxon>
        <taxon>Corynebacteriaceae</taxon>
        <taxon>Corynebacterium</taxon>
    </lineage>
</organism>
<dbReference type="EMBL" id="VHIR01000005">
    <property type="protein sequence ID" value="TQE43865.1"/>
    <property type="molecule type" value="Genomic_DNA"/>
</dbReference>
<dbReference type="InterPro" id="IPR038475">
    <property type="entry name" value="RecG_C_sf"/>
</dbReference>
<dbReference type="Pfam" id="PF04326">
    <property type="entry name" value="SLFN_AlbA_2"/>
    <property type="match status" value="1"/>
</dbReference>
<evidence type="ECO:0000256" key="1">
    <source>
        <dbReference type="SAM" id="MobiDB-lite"/>
    </source>
</evidence>
<name>A0A540R7Z5_9CORY</name>
<dbReference type="Gene3D" id="3.30.565.60">
    <property type="match status" value="1"/>
</dbReference>
<feature type="domain" description="Schlafen AlbA-2" evidence="2">
    <location>
        <begin position="26"/>
        <end position="150"/>
    </location>
</feature>
<evidence type="ECO:0000259" key="2">
    <source>
        <dbReference type="Pfam" id="PF04326"/>
    </source>
</evidence>
<dbReference type="PANTHER" id="PTHR30595:SF6">
    <property type="entry name" value="SCHLAFEN ALBA-2 DOMAIN-CONTAINING PROTEIN"/>
    <property type="match status" value="1"/>
</dbReference>
<evidence type="ECO:0000313" key="4">
    <source>
        <dbReference type="Proteomes" id="UP000318080"/>
    </source>
</evidence>
<dbReference type="PANTHER" id="PTHR30595">
    <property type="entry name" value="GLPR-RELATED TRANSCRIPTIONAL REPRESSOR"/>
    <property type="match status" value="1"/>
</dbReference>
<dbReference type="Gene3D" id="3.30.950.30">
    <property type="entry name" value="Schlafen, AAA domain"/>
    <property type="match status" value="1"/>
</dbReference>
<feature type="region of interest" description="Disordered" evidence="1">
    <location>
        <begin position="552"/>
        <end position="571"/>
    </location>
</feature>
<sequence>MKEDELNAIMEALRAIYDGATGDSQESPTLDFKEDPAVHAQARNPDAHLIEFLIDETICFSNADGGTAYIVLGVSDKKSGPSAFTGTHRDITWLETKIFDGTRPNIRVEGEALDFNGVRLIALRVPAGITLYHRPKGQASIRVGTSCEPLTEAQRHKIYLDRANPDFSAAPSLRTMSELDPTAIDQALHLLAQKRTSQGREEPGPRTASELLIDLALLTDDGTPTFAAEILFMKPPHGRVTVRHLLRTTPSGEPTTTELSAPLVTTYLRLKDLVALNAAREVARVDLSNGQEVAIPAFPERAVDELISNALAHRDWDAAAAVVVDQSPISFTVWSPGGFPVGVTTERVLTTQSVPRNPRLMNALRMLGLTEESSRGFDRMWISMLGTGRRVPTVHAEENFVEVTLSSGSVDAAFIHALVALRERFDAEAFTSVNGLLLARHFMDNKILLLHTAAKLLQLGEPQTLDNLEWYVGLGFLEPLRSAPEWVLSGAAREAMGLEDGSHITSTTVQDWIQTQLRAGASLTTREVADELGIDRHTVTDILRHLRTVGEARVDPSGPQRGPATRWIQAS</sequence>
<gene>
    <name evidence="3" type="ORF">EJK80_04840</name>
</gene>